<dbReference type="Proteomes" id="UP000829364">
    <property type="component" value="Chromosome 2"/>
</dbReference>
<evidence type="ECO:0000313" key="3">
    <source>
        <dbReference type="Proteomes" id="UP000829364"/>
    </source>
</evidence>
<dbReference type="RefSeq" id="XP_047839807.1">
    <property type="nucleotide sequence ID" value="XM_047983835.1"/>
</dbReference>
<evidence type="ECO:0000313" key="2">
    <source>
        <dbReference type="EMBL" id="UNI16326.1"/>
    </source>
</evidence>
<keyword evidence="3" id="KW-1185">Reference proteome</keyword>
<protein>
    <submittedName>
        <fullName evidence="2">Uncharacterized protein</fullName>
    </submittedName>
</protein>
<name>A0A9Q8V959_9HYPO</name>
<gene>
    <name evidence="2" type="ORF">JDV02_002764</name>
</gene>
<proteinExistence type="predicted"/>
<feature type="compositionally biased region" description="Polar residues" evidence="1">
    <location>
        <begin position="50"/>
        <end position="60"/>
    </location>
</feature>
<dbReference type="KEGG" id="ptkz:JDV02_002764"/>
<dbReference type="GeneID" id="72064724"/>
<accession>A0A9Q8V959</accession>
<sequence>MLLASRRCLLLCVLETLQRRWRRHLFSQCRLHPPPPPPPGHALQPPGSPRSATTTSSAIGCSTPGLQPIPRHACHRAPSVAALNETSALQVAAAPASTPVAAIPEMPLVRRSFGNL</sequence>
<dbReference type="EMBL" id="CP086355">
    <property type="protein sequence ID" value="UNI16326.1"/>
    <property type="molecule type" value="Genomic_DNA"/>
</dbReference>
<organism evidence="2 3">
    <name type="scientific">Purpureocillium takamizusanense</name>
    <dbReference type="NCBI Taxonomy" id="2060973"/>
    <lineage>
        <taxon>Eukaryota</taxon>
        <taxon>Fungi</taxon>
        <taxon>Dikarya</taxon>
        <taxon>Ascomycota</taxon>
        <taxon>Pezizomycotina</taxon>
        <taxon>Sordariomycetes</taxon>
        <taxon>Hypocreomycetidae</taxon>
        <taxon>Hypocreales</taxon>
        <taxon>Ophiocordycipitaceae</taxon>
        <taxon>Purpureocillium</taxon>
    </lineage>
</organism>
<dbReference type="AlphaFoldDB" id="A0A9Q8V959"/>
<reference evidence="2" key="1">
    <citation type="submission" date="2021-11" db="EMBL/GenBank/DDBJ databases">
        <title>Purpureocillium_takamizusanense_genome.</title>
        <authorList>
            <person name="Nguyen N.-H."/>
        </authorList>
    </citation>
    <scope>NUCLEOTIDE SEQUENCE</scope>
    <source>
        <strain evidence="2">PT3</strain>
    </source>
</reference>
<feature type="region of interest" description="Disordered" evidence="1">
    <location>
        <begin position="29"/>
        <end position="64"/>
    </location>
</feature>
<evidence type="ECO:0000256" key="1">
    <source>
        <dbReference type="SAM" id="MobiDB-lite"/>
    </source>
</evidence>